<keyword evidence="1" id="KW-1133">Transmembrane helix</keyword>
<accession>A0A0N9NEZ5</accession>
<name>A0A0N9NEZ5_9ACTN</name>
<keyword evidence="1" id="KW-0812">Transmembrane</keyword>
<keyword evidence="1" id="KW-0472">Membrane</keyword>
<evidence type="ECO:0000313" key="3">
    <source>
        <dbReference type="Proteomes" id="UP000063789"/>
    </source>
</evidence>
<feature type="transmembrane region" description="Helical" evidence="1">
    <location>
        <begin position="121"/>
        <end position="141"/>
    </location>
</feature>
<dbReference type="KEGG" id="goq:ACH46_15945"/>
<proteinExistence type="predicted"/>
<reference evidence="2 3" key="2">
    <citation type="journal article" date="2017" name="Int. J. Syst. Evol. Microbiol.">
        <title>Gordonia phthalatica sp. nov., a di-n-butyl phthalate-degrading bacterium isolated from activated sludge.</title>
        <authorList>
            <person name="Jin D."/>
            <person name="Kong X."/>
            <person name="Jia M."/>
            <person name="Yu X."/>
            <person name="Wang X."/>
            <person name="Zhuang X."/>
            <person name="Deng Y."/>
            <person name="Bai Z."/>
        </authorList>
    </citation>
    <scope>NUCLEOTIDE SEQUENCE [LARGE SCALE GENOMIC DNA]</scope>
    <source>
        <strain evidence="2 3">QH-11</strain>
    </source>
</reference>
<dbReference type="AlphaFoldDB" id="A0A0N9NEZ5"/>
<sequence>MAMLATVVGLWVIRAAIQAGTAAFTPVAGEVLTTRNVERYRVVASLGAGAGWVLSAIAGVVVFVLILRISTPDRRDLARALGLLLALGLQVPGYFYTQMLTGDADVFVDGGEATGLTSPEGSMVVVFWLLALVASAVGILIREVSGKAVRSAMVLVLPLVVAVAVLGVAALRDQPTIWLSVIALPALAACAAFAVVGLAERFQRELDRRAAKASDGLATP</sequence>
<gene>
    <name evidence="2" type="ORF">ACH46_15945</name>
</gene>
<reference evidence="3" key="1">
    <citation type="submission" date="2015-06" db="EMBL/GenBank/DDBJ databases">
        <title>Complete genome sequence and metabolic analysis of phthalate degradation pathway in Gordonia sp. QH-11.</title>
        <authorList>
            <person name="Jin D."/>
            <person name="Kong X."/>
            <person name="Bai Z."/>
        </authorList>
    </citation>
    <scope>NUCLEOTIDE SEQUENCE [LARGE SCALE GENOMIC DNA]</scope>
    <source>
        <strain evidence="3">QH-11</strain>
    </source>
</reference>
<dbReference type="PATRIC" id="fig|1136941.3.peg.3258"/>
<keyword evidence="3" id="KW-1185">Reference proteome</keyword>
<organism evidence="2 3">
    <name type="scientific">Gordonia phthalatica</name>
    <dbReference type="NCBI Taxonomy" id="1136941"/>
    <lineage>
        <taxon>Bacteria</taxon>
        <taxon>Bacillati</taxon>
        <taxon>Actinomycetota</taxon>
        <taxon>Actinomycetes</taxon>
        <taxon>Mycobacteriales</taxon>
        <taxon>Gordoniaceae</taxon>
        <taxon>Gordonia</taxon>
    </lineage>
</organism>
<feature type="transmembrane region" description="Helical" evidence="1">
    <location>
        <begin position="46"/>
        <end position="69"/>
    </location>
</feature>
<feature type="transmembrane region" description="Helical" evidence="1">
    <location>
        <begin position="177"/>
        <end position="199"/>
    </location>
</feature>
<evidence type="ECO:0000256" key="1">
    <source>
        <dbReference type="SAM" id="Phobius"/>
    </source>
</evidence>
<feature type="transmembrane region" description="Helical" evidence="1">
    <location>
        <begin position="153"/>
        <end position="171"/>
    </location>
</feature>
<protein>
    <submittedName>
        <fullName evidence="2">Uncharacterized protein</fullName>
    </submittedName>
</protein>
<dbReference type="RefSeq" id="WP_062393792.1">
    <property type="nucleotide sequence ID" value="NZ_CP011853.1"/>
</dbReference>
<feature type="transmembrane region" description="Helical" evidence="1">
    <location>
        <begin position="81"/>
        <end position="101"/>
    </location>
</feature>
<dbReference type="EMBL" id="CP011853">
    <property type="protein sequence ID" value="ALG85700.1"/>
    <property type="molecule type" value="Genomic_DNA"/>
</dbReference>
<evidence type="ECO:0000313" key="2">
    <source>
        <dbReference type="EMBL" id="ALG85700.1"/>
    </source>
</evidence>
<dbReference type="Proteomes" id="UP000063789">
    <property type="component" value="Chromosome"/>
</dbReference>